<dbReference type="Proteomes" id="UP000773462">
    <property type="component" value="Unassembled WGS sequence"/>
</dbReference>
<sequence>MVNTEEELLKEYYHSLSAEAEEIPEMRLNTAIRNGIARSRRSSMTLRKRYALATAAAVLGIVLLFSFPRVGEVLKTQGAAPDQAAIFQSYGPFEKYISAVMTTNVVSSAIEAGLVQRITGVTAEQNGFVLTVDGIAADQKGIIILYSLQNKTDENAKVELMQLTSAALNPLNTSRGPGSSISPNRITYGYEVRQWESDAGALPDQITFELELGKYKQFTPASADSLQAKLSVAIPLDREQIAKAGETIHVDKTLEIDGQKIEINEVYLAASGIYLDYTCDPLNSKQIFSMYKPGFLAGGNGDYSYLALRAASFTDSGGRLIFANDSRLAQSLQLQINGILALDKQATQLIIDTDKQQIIKAPDHNLQMSIHNTEKGSTMVLEYDSQAQSNSIYNDLMLGQTFTDGAGTVHSADKFDIDIPQRTEPENAKSIPHMYYRGLGSNKYPQPLTFTIEAYPALIKEKLSVPIR</sequence>
<feature type="transmembrane region" description="Helical" evidence="1">
    <location>
        <begin position="50"/>
        <end position="67"/>
    </location>
</feature>
<keyword evidence="3" id="KW-1185">Reference proteome</keyword>
<comment type="caution">
    <text evidence="2">The sequence shown here is derived from an EMBL/GenBank/DDBJ whole genome shotgun (WGS) entry which is preliminary data.</text>
</comment>
<proteinExistence type="predicted"/>
<accession>A0ABS4NXS3</accession>
<keyword evidence="1" id="KW-0472">Membrane</keyword>
<protein>
    <recommendedName>
        <fullName evidence="4">DUF4179 domain-containing protein</fullName>
    </recommendedName>
</protein>
<evidence type="ECO:0000256" key="1">
    <source>
        <dbReference type="SAM" id="Phobius"/>
    </source>
</evidence>
<evidence type="ECO:0000313" key="3">
    <source>
        <dbReference type="Proteomes" id="UP000773462"/>
    </source>
</evidence>
<evidence type="ECO:0008006" key="4">
    <source>
        <dbReference type="Google" id="ProtNLM"/>
    </source>
</evidence>
<dbReference type="RefSeq" id="WP_209877645.1">
    <property type="nucleotide sequence ID" value="NZ_JAGGLV010000021.1"/>
</dbReference>
<gene>
    <name evidence="2" type="ORF">J2Z70_005046</name>
</gene>
<reference evidence="2 3" key="1">
    <citation type="submission" date="2021-03" db="EMBL/GenBank/DDBJ databases">
        <title>Genomic Encyclopedia of Type Strains, Phase IV (KMG-IV): sequencing the most valuable type-strain genomes for metagenomic binning, comparative biology and taxonomic classification.</title>
        <authorList>
            <person name="Goeker M."/>
        </authorList>
    </citation>
    <scope>NUCLEOTIDE SEQUENCE [LARGE SCALE GENOMIC DNA]</scope>
    <source>
        <strain evidence="2 3">DSM 101953</strain>
    </source>
</reference>
<dbReference type="EMBL" id="JAGGLV010000021">
    <property type="protein sequence ID" value="MBP2114862.1"/>
    <property type="molecule type" value="Genomic_DNA"/>
</dbReference>
<keyword evidence="1" id="KW-0812">Transmembrane</keyword>
<organism evidence="2 3">
    <name type="scientific">Paenibacillus silagei</name>
    <dbReference type="NCBI Taxonomy" id="1670801"/>
    <lineage>
        <taxon>Bacteria</taxon>
        <taxon>Bacillati</taxon>
        <taxon>Bacillota</taxon>
        <taxon>Bacilli</taxon>
        <taxon>Bacillales</taxon>
        <taxon>Paenibacillaceae</taxon>
        <taxon>Paenibacillus</taxon>
    </lineage>
</organism>
<keyword evidence="1" id="KW-1133">Transmembrane helix</keyword>
<evidence type="ECO:0000313" key="2">
    <source>
        <dbReference type="EMBL" id="MBP2114862.1"/>
    </source>
</evidence>
<name>A0ABS4NXS3_9BACL</name>